<dbReference type="Pfam" id="PF00211">
    <property type="entry name" value="Guanylate_cyc"/>
    <property type="match status" value="2"/>
</dbReference>
<evidence type="ECO:0000256" key="15">
    <source>
        <dbReference type="ARBA" id="ARBA00023239"/>
    </source>
</evidence>
<comment type="cofactor">
    <cofactor evidence="17">
        <name>Mg(2+)</name>
        <dbReference type="ChEBI" id="CHEBI:18420"/>
    </cofactor>
    <cofactor evidence="17">
        <name>Mn(2+)</name>
        <dbReference type="ChEBI" id="CHEBI:29035"/>
    </cofactor>
    <text evidence="17">Binds 2 magnesium ions per subunit. Is also active with manganese (in vitro).</text>
</comment>
<comment type="cofactor">
    <cofactor evidence="2">
        <name>Mn(2+)</name>
        <dbReference type="ChEBI" id="CHEBI:29035"/>
    </cofactor>
</comment>
<keyword evidence="13 16" id="KW-0472">Membrane</keyword>
<dbReference type="PIRSF" id="PIRSF039050">
    <property type="entry name" value="Ade_cyc"/>
    <property type="match status" value="1"/>
</dbReference>
<evidence type="ECO:0000313" key="22">
    <source>
        <dbReference type="Proteomes" id="UP001209878"/>
    </source>
</evidence>
<feature type="transmembrane region" description="Helical" evidence="19">
    <location>
        <begin position="163"/>
        <end position="187"/>
    </location>
</feature>
<evidence type="ECO:0000256" key="14">
    <source>
        <dbReference type="ARBA" id="ARBA00023180"/>
    </source>
</evidence>
<dbReference type="PANTHER" id="PTHR45627">
    <property type="entry name" value="ADENYLATE CYCLASE TYPE 1"/>
    <property type="match status" value="1"/>
</dbReference>
<dbReference type="FunFam" id="3.30.70.1230:FF:000001">
    <property type="entry name" value="Adenylate cyclase"/>
    <property type="match status" value="1"/>
</dbReference>
<evidence type="ECO:0000256" key="3">
    <source>
        <dbReference type="ARBA" id="ARBA00004141"/>
    </source>
</evidence>
<dbReference type="InterPro" id="IPR032628">
    <property type="entry name" value="AC_N"/>
</dbReference>
<dbReference type="PANTHER" id="PTHR45627:SF26">
    <property type="entry name" value="ADENYLATE CYCLASE TYPE 1"/>
    <property type="match status" value="1"/>
</dbReference>
<evidence type="ECO:0000256" key="17">
    <source>
        <dbReference type="PIRSR" id="PIRSR039050-51"/>
    </source>
</evidence>
<keyword evidence="14" id="KW-0325">Glycoprotein</keyword>
<keyword evidence="7" id="KW-0677">Repeat</keyword>
<keyword evidence="22" id="KW-1185">Reference proteome</keyword>
<dbReference type="GO" id="GO:0007189">
    <property type="term" value="P:adenylate cyclase-activating G protein-coupled receptor signaling pathway"/>
    <property type="evidence" value="ECO:0007669"/>
    <property type="project" value="TreeGrafter"/>
</dbReference>
<comment type="function">
    <text evidence="16">Catalyzes the formation of the signaling molecule cAMP in response to G-protein signaling.</text>
</comment>
<keyword evidence="15 16" id="KW-0456">Lyase</keyword>
<feature type="transmembrane region" description="Helical" evidence="19">
    <location>
        <begin position="591"/>
        <end position="611"/>
    </location>
</feature>
<dbReference type="SUPFAM" id="SSF55073">
    <property type="entry name" value="Nucleotide cyclase"/>
    <property type="match status" value="2"/>
</dbReference>
<dbReference type="PROSITE" id="PS00452">
    <property type="entry name" value="GUANYLATE_CYCLASE_1"/>
    <property type="match status" value="2"/>
</dbReference>
<feature type="binding site" evidence="17">
    <location>
        <position position="333"/>
    </location>
    <ligand>
        <name>Mg(2+)</name>
        <dbReference type="ChEBI" id="CHEBI:18420"/>
        <label>2</label>
        <note>catalytic</note>
    </ligand>
</feature>
<feature type="transmembrane region" description="Helical" evidence="19">
    <location>
        <begin position="617"/>
        <end position="639"/>
    </location>
</feature>
<evidence type="ECO:0000256" key="1">
    <source>
        <dbReference type="ARBA" id="ARBA00001593"/>
    </source>
</evidence>
<feature type="binding site" evidence="17">
    <location>
        <position position="289"/>
    </location>
    <ligand>
        <name>Mg(2+)</name>
        <dbReference type="ChEBI" id="CHEBI:18420"/>
        <label>1</label>
        <note>catalytic</note>
    </ligand>
</feature>
<feature type="binding site" evidence="17">
    <location>
        <position position="289"/>
    </location>
    <ligand>
        <name>Mg(2+)</name>
        <dbReference type="ChEBI" id="CHEBI:18420"/>
        <label>2</label>
        <note>catalytic</note>
    </ligand>
</feature>
<dbReference type="InterPro" id="IPR029787">
    <property type="entry name" value="Nucleotide_cyclase"/>
</dbReference>
<dbReference type="FunFam" id="3.30.70.1230:FF:000002">
    <property type="entry name" value="Adenylate cyclase"/>
    <property type="match status" value="1"/>
</dbReference>
<dbReference type="AlphaFoldDB" id="A0AAD9NVU0"/>
<dbReference type="SMART" id="SM00044">
    <property type="entry name" value="CYCc"/>
    <property type="match status" value="2"/>
</dbReference>
<evidence type="ECO:0000256" key="2">
    <source>
        <dbReference type="ARBA" id="ARBA00001936"/>
    </source>
</evidence>
<feature type="binding site" evidence="17">
    <location>
        <position position="333"/>
    </location>
    <ligand>
        <name>Mg(2+)</name>
        <dbReference type="ChEBI" id="CHEBI:18420"/>
        <label>1</label>
        <note>catalytic</note>
    </ligand>
</feature>
<evidence type="ECO:0000256" key="7">
    <source>
        <dbReference type="ARBA" id="ARBA00022737"/>
    </source>
</evidence>
<dbReference type="Gene3D" id="3.30.70.1230">
    <property type="entry name" value="Nucleotide cyclase"/>
    <property type="match status" value="2"/>
</dbReference>
<dbReference type="GO" id="GO:0046872">
    <property type="term" value="F:metal ion binding"/>
    <property type="evidence" value="ECO:0007669"/>
    <property type="project" value="UniProtKB-KW"/>
</dbReference>
<dbReference type="InterPro" id="IPR001054">
    <property type="entry name" value="A/G_cyclase"/>
</dbReference>
<gene>
    <name evidence="21" type="ORF">NP493_328g05007</name>
</gene>
<proteinExistence type="inferred from homology"/>
<keyword evidence="12 16" id="KW-0115">cAMP biosynthesis</keyword>
<reference evidence="21" key="1">
    <citation type="journal article" date="2023" name="Mol. Biol. Evol.">
        <title>Third-Generation Sequencing Reveals the Adaptive Role of the Epigenome in Three Deep-Sea Polychaetes.</title>
        <authorList>
            <person name="Perez M."/>
            <person name="Aroh O."/>
            <person name="Sun Y."/>
            <person name="Lan Y."/>
            <person name="Juniper S.K."/>
            <person name="Young C.R."/>
            <person name="Angers B."/>
            <person name="Qian P.Y."/>
        </authorList>
    </citation>
    <scope>NUCLEOTIDE SEQUENCE</scope>
    <source>
        <strain evidence="21">R07B-5</strain>
    </source>
</reference>
<feature type="transmembrane region" description="Helical" evidence="19">
    <location>
        <begin position="193"/>
        <end position="210"/>
    </location>
</feature>
<evidence type="ECO:0000256" key="11">
    <source>
        <dbReference type="ARBA" id="ARBA00022989"/>
    </source>
</evidence>
<feature type="transmembrane region" description="Helical" evidence="19">
    <location>
        <begin position="103"/>
        <end position="126"/>
    </location>
</feature>
<feature type="domain" description="Guanylate cyclase" evidence="20">
    <location>
        <begin position="284"/>
        <end position="411"/>
    </location>
</feature>
<evidence type="ECO:0000256" key="6">
    <source>
        <dbReference type="ARBA" id="ARBA00022723"/>
    </source>
</evidence>
<comment type="caution">
    <text evidence="21">The sequence shown here is derived from an EMBL/GenBank/DDBJ whole genome shotgun (WGS) entry which is preliminary data.</text>
</comment>
<feature type="domain" description="Guanylate cyclase" evidence="20">
    <location>
        <begin position="846"/>
        <end position="989"/>
    </location>
</feature>
<keyword evidence="10 16" id="KW-0460">Magnesium</keyword>
<evidence type="ECO:0000256" key="8">
    <source>
        <dbReference type="ARBA" id="ARBA00022741"/>
    </source>
</evidence>
<evidence type="ECO:0000256" key="4">
    <source>
        <dbReference type="ARBA" id="ARBA00012201"/>
    </source>
</evidence>
<comment type="similarity">
    <text evidence="16 18">Belongs to the adenylyl cyclase class-4/guanylyl cyclase family.</text>
</comment>
<dbReference type="GO" id="GO:0005524">
    <property type="term" value="F:ATP binding"/>
    <property type="evidence" value="ECO:0007669"/>
    <property type="project" value="UniProtKB-UniRule"/>
</dbReference>
<dbReference type="CDD" id="cd07302">
    <property type="entry name" value="CHD"/>
    <property type="match status" value="2"/>
</dbReference>
<evidence type="ECO:0000256" key="12">
    <source>
        <dbReference type="ARBA" id="ARBA00022998"/>
    </source>
</evidence>
<keyword evidence="17" id="KW-0464">Manganese</keyword>
<evidence type="ECO:0000256" key="10">
    <source>
        <dbReference type="ARBA" id="ARBA00022842"/>
    </source>
</evidence>
<keyword evidence="11 19" id="KW-1133">Transmembrane helix</keyword>
<evidence type="ECO:0000256" key="9">
    <source>
        <dbReference type="ARBA" id="ARBA00022840"/>
    </source>
</evidence>
<dbReference type="EC" id="4.6.1.1" evidence="4 16"/>
<feature type="binding site" evidence="17">
    <location>
        <position position="290"/>
    </location>
    <ligand>
        <name>Mg(2+)</name>
        <dbReference type="ChEBI" id="CHEBI:18420"/>
        <label>2</label>
        <note>catalytic</note>
    </ligand>
</feature>
<sequence length="1151" mass="130411">MEDTETPRRRPKQLVARWCQRQLLRHDFADLEMRALFHCYIYRLNLMSLQSIIALYILANIAMTTLDVAFLSYITVVDICLIVLTVILIIPLVFRHTRYMQIAYIRVISYLVLFLGVCFSLLALPINRPLSAVTTCSGASGVWQITWNIFVSYAFLPLKTHALVISGVLLALTHVAVTLALSCASAVALWRQVLANLIIFTVSNAVGMYIHDRKLCALKTLFSDTYKCVIARLHMEDENEKLEKLLLSVMPRHVAMEMKNDLRMSHHKKGMFHKIYIQRHDCVSILFADIVGFMELSSQCTAEEMVKILNELFGRFDQLAEENDCMRIKILGDCYYCVSGLSEPRTDHAKCCIEMGLDMIDSIRGVRAATGVKLNMRVGIHTGRVLCGVLGLKKWQYDVWSDDVTLANHMEASGVPGRVHITKPTLDHLDGFYDVEPGNGGERHPRIREKGIETFLIAAGHHRQQSSIFRGKSGKKYGRLSFKNVSSVIMRLMSALKFNVQLPFSDLLQPSRDEKTRSTLGQKMADTFMKPFKKRQGSQKITEDRVFNYMKDAVRSQKTYKKKTDHVNLATLKFKRTLREHRYGRLEDKQFTVSVICAFVILVLSAVHQVVVLPRTVVLLSIFVVGFLVTSAILVMLFPTRIQQWYWLKCDNPRSGMMQFLVTILVIVLIYATGQANVFFCAGGVFGDVSTLQQPCEEPYYIYLSCILTYMAVAVFLRLSAFVKLIIMVVMTTGYAILIGYTHQRVFTQLDEEKSLKVPSQLSAVLALSVFLLTVFLHGRHLEWIFRLDFIWNDQVAEERMEMTELQNQNQQILCNMLPTHVAKYFIDHASTTEVALYSQAYDRVGVFFASVPNFADFYMELDANNQGLECLRLLNEIIADFDELLNEEEFKTMDKIKTMGSCYMAAVGLTPDSPIQDTEVSIHQHLSVLANFIFAMKAKLANINDNSFNSFVLRVGINIGPIVAGVIGASKPQYDIWGNTVNVASRMESTAEPGQIQVTEDVHHPLRHSYDFKCRGSVNIKGKGEMTTYYLLGKKPRSVENAGELSSSYKKEPAVFYIGNENFSRQNSHGSCTYKELNETNASASPPTRVAELMPQRNTSFRLTAPETMPNTAADAKETHRLMTPVDPLKDLPEVHYRNLHTTPARVGES</sequence>
<keyword evidence="6 16" id="KW-0479">Metal-binding</keyword>
<protein>
    <recommendedName>
        <fullName evidence="4 16">adenylate cyclase</fullName>
        <ecNumber evidence="4 16">4.6.1.1</ecNumber>
    </recommendedName>
</protein>
<evidence type="ECO:0000256" key="13">
    <source>
        <dbReference type="ARBA" id="ARBA00023136"/>
    </source>
</evidence>
<feature type="transmembrane region" description="Helical" evidence="19">
    <location>
        <begin position="132"/>
        <end position="156"/>
    </location>
</feature>
<keyword evidence="9 16" id="KW-0067">ATP-binding</keyword>
<keyword evidence="5 19" id="KW-0812">Transmembrane</keyword>
<organism evidence="21 22">
    <name type="scientific">Ridgeia piscesae</name>
    <name type="common">Tubeworm</name>
    <dbReference type="NCBI Taxonomy" id="27915"/>
    <lineage>
        <taxon>Eukaryota</taxon>
        <taxon>Metazoa</taxon>
        <taxon>Spiralia</taxon>
        <taxon>Lophotrochozoa</taxon>
        <taxon>Annelida</taxon>
        <taxon>Polychaeta</taxon>
        <taxon>Sedentaria</taxon>
        <taxon>Canalipalpata</taxon>
        <taxon>Sabellida</taxon>
        <taxon>Siboglinidae</taxon>
        <taxon>Ridgeia</taxon>
    </lineage>
</organism>
<dbReference type="GO" id="GO:0035556">
    <property type="term" value="P:intracellular signal transduction"/>
    <property type="evidence" value="ECO:0007669"/>
    <property type="project" value="InterPro"/>
</dbReference>
<dbReference type="InterPro" id="IPR030672">
    <property type="entry name" value="Adcy"/>
</dbReference>
<dbReference type="GO" id="GO:0005886">
    <property type="term" value="C:plasma membrane"/>
    <property type="evidence" value="ECO:0007669"/>
    <property type="project" value="InterPro"/>
</dbReference>
<keyword evidence="8 16" id="KW-0547">Nucleotide-binding</keyword>
<dbReference type="GO" id="GO:0006171">
    <property type="term" value="P:cAMP biosynthetic process"/>
    <property type="evidence" value="ECO:0007669"/>
    <property type="project" value="UniProtKB-KW"/>
</dbReference>
<evidence type="ECO:0000256" key="19">
    <source>
        <dbReference type="SAM" id="Phobius"/>
    </source>
</evidence>
<comment type="subcellular location">
    <subcellularLocation>
        <location evidence="3">Membrane</location>
        <topology evidence="3">Multi-pass membrane protein</topology>
    </subcellularLocation>
</comment>
<dbReference type="Pfam" id="PF16214">
    <property type="entry name" value="AC_N"/>
    <property type="match status" value="1"/>
</dbReference>
<evidence type="ECO:0000259" key="20">
    <source>
        <dbReference type="PROSITE" id="PS50125"/>
    </source>
</evidence>
<dbReference type="GO" id="GO:0004016">
    <property type="term" value="F:adenylate cyclase activity"/>
    <property type="evidence" value="ECO:0007669"/>
    <property type="project" value="UniProtKB-EC"/>
</dbReference>
<evidence type="ECO:0000256" key="16">
    <source>
        <dbReference type="PIRNR" id="PIRNR039050"/>
    </source>
</evidence>
<name>A0AAD9NVU0_RIDPI</name>
<feature type="transmembrane region" description="Helical" evidence="19">
    <location>
        <begin position="660"/>
        <end position="680"/>
    </location>
</feature>
<evidence type="ECO:0000256" key="18">
    <source>
        <dbReference type="RuleBase" id="RU000405"/>
    </source>
</evidence>
<accession>A0AAD9NVU0</accession>
<dbReference type="EMBL" id="JAODUO010000328">
    <property type="protein sequence ID" value="KAK2183008.1"/>
    <property type="molecule type" value="Genomic_DNA"/>
</dbReference>
<dbReference type="InterPro" id="IPR018297">
    <property type="entry name" value="A/G_cyclase_CS"/>
</dbReference>
<evidence type="ECO:0000256" key="5">
    <source>
        <dbReference type="ARBA" id="ARBA00022692"/>
    </source>
</evidence>
<feature type="transmembrane region" description="Helical" evidence="19">
    <location>
        <begin position="761"/>
        <end position="779"/>
    </location>
</feature>
<evidence type="ECO:0000313" key="21">
    <source>
        <dbReference type="EMBL" id="KAK2183008.1"/>
    </source>
</evidence>
<feature type="transmembrane region" description="Helical" evidence="19">
    <location>
        <begin position="40"/>
        <end position="58"/>
    </location>
</feature>
<comment type="catalytic activity">
    <reaction evidence="1 16">
        <text>ATP = 3',5'-cyclic AMP + diphosphate</text>
        <dbReference type="Rhea" id="RHEA:15389"/>
        <dbReference type="ChEBI" id="CHEBI:30616"/>
        <dbReference type="ChEBI" id="CHEBI:33019"/>
        <dbReference type="ChEBI" id="CHEBI:58165"/>
        <dbReference type="EC" id="4.6.1.1"/>
    </reaction>
</comment>
<dbReference type="PROSITE" id="PS50125">
    <property type="entry name" value="GUANYLATE_CYCLASE_2"/>
    <property type="match status" value="2"/>
</dbReference>
<feature type="transmembrane region" description="Helical" evidence="19">
    <location>
        <begin position="722"/>
        <end position="741"/>
    </location>
</feature>
<dbReference type="Proteomes" id="UP001209878">
    <property type="component" value="Unassembled WGS sequence"/>
</dbReference>
<feature type="transmembrane region" description="Helical" evidence="19">
    <location>
        <begin position="70"/>
        <end position="94"/>
    </location>
</feature>